<gene>
    <name evidence="2" type="ORF">BC793_105352</name>
</gene>
<dbReference type="Proteomes" id="UP000245697">
    <property type="component" value="Unassembled WGS sequence"/>
</dbReference>
<sequence length="227" mass="25074">MYLPDIAGVLRRRWYVILAGALITMAVAVPAIRTQDRFLASEVLMTQPPVSQYAPNPVTGLYPSIAITAAAVASRLNTADAQDDFFSKGVTGTYRFEPRNTGTRQEPRYVIGSMSITYITTDEEESLRGLQVLRVTFEEELKAMQDEWNVKKDLRITVVSLVPPTSSLLTHSSIRSAMGVGILGVLLSTAVALWTDDFISRRRWRAARRLSTADSPNRPGTLARSAL</sequence>
<keyword evidence="1" id="KW-0472">Membrane</keyword>
<dbReference type="EMBL" id="QGGR01000005">
    <property type="protein sequence ID" value="PWK49001.1"/>
    <property type="molecule type" value="Genomic_DNA"/>
</dbReference>
<name>A0A316FJA0_9ACTN</name>
<evidence type="ECO:0000256" key="1">
    <source>
        <dbReference type="SAM" id="Phobius"/>
    </source>
</evidence>
<dbReference type="RefSeq" id="WP_109592940.1">
    <property type="nucleotide sequence ID" value="NZ_BONA01000036.1"/>
</dbReference>
<evidence type="ECO:0008006" key="4">
    <source>
        <dbReference type="Google" id="ProtNLM"/>
    </source>
</evidence>
<proteinExistence type="predicted"/>
<dbReference type="AlphaFoldDB" id="A0A316FJA0"/>
<protein>
    <recommendedName>
        <fullName evidence="4">Capsular polysaccharide biosynthesis protein</fullName>
    </recommendedName>
</protein>
<feature type="transmembrane region" description="Helical" evidence="1">
    <location>
        <begin position="174"/>
        <end position="195"/>
    </location>
</feature>
<organism evidence="2 3">
    <name type="scientific">Actinoplanes xinjiangensis</name>
    <dbReference type="NCBI Taxonomy" id="512350"/>
    <lineage>
        <taxon>Bacteria</taxon>
        <taxon>Bacillati</taxon>
        <taxon>Actinomycetota</taxon>
        <taxon>Actinomycetes</taxon>
        <taxon>Micromonosporales</taxon>
        <taxon>Micromonosporaceae</taxon>
        <taxon>Actinoplanes</taxon>
    </lineage>
</organism>
<feature type="transmembrane region" description="Helical" evidence="1">
    <location>
        <begin position="12"/>
        <end position="32"/>
    </location>
</feature>
<accession>A0A316FJA0</accession>
<evidence type="ECO:0000313" key="2">
    <source>
        <dbReference type="EMBL" id="PWK49001.1"/>
    </source>
</evidence>
<keyword evidence="3" id="KW-1185">Reference proteome</keyword>
<comment type="caution">
    <text evidence="2">The sequence shown here is derived from an EMBL/GenBank/DDBJ whole genome shotgun (WGS) entry which is preliminary data.</text>
</comment>
<dbReference type="OrthoDB" id="3289418at2"/>
<keyword evidence="1" id="KW-0812">Transmembrane</keyword>
<evidence type="ECO:0000313" key="3">
    <source>
        <dbReference type="Proteomes" id="UP000245697"/>
    </source>
</evidence>
<keyword evidence="1" id="KW-1133">Transmembrane helix</keyword>
<reference evidence="2 3" key="1">
    <citation type="submission" date="2018-05" db="EMBL/GenBank/DDBJ databases">
        <title>Genomic Encyclopedia of Archaeal and Bacterial Type Strains, Phase II (KMG-II): from individual species to whole genera.</title>
        <authorList>
            <person name="Goeker M."/>
        </authorList>
    </citation>
    <scope>NUCLEOTIDE SEQUENCE [LARGE SCALE GENOMIC DNA]</scope>
    <source>
        <strain evidence="2 3">DSM 45184</strain>
    </source>
</reference>